<sequence length="444" mass="48750">MTRSALHAEPNRRDLLKGLSAGVAAAALGGLSPAFAQSNPYAGLKGEPLELLIWDGGAFVDNMMASVQAKWSAVGGGTLKFRKVPFGDLDRAVRSANQGGAGPDVFLANAPNVITYKKLGLIEPVTDMFSKEDLEDFFPTVRLGSEIDGEFYGPSTNENGQALYYDRQLTDRYGIKLPETLADAWTWDEWLRVFKEIQAGERKRRGNEQFFALYPNMGNTGLFFSGIFPRSAGGKGSNAWKMVSDDGLKSSGYLNSAEALQGLQLIQDIHHKHAIAPVSTQKDMFYNDQVAFFCGVPLYLAPIKKARPDIDLATAPVPFIKTPIIHTGSFAWLVNRQTAKMGDAKLFVKFMGSPEGNDVVARGWTSPPIRKSMVADRPEFKTKPMALFIDSITEWSVPRPKVPGFSELDTMWSRLEADIVSGGDVKALADDAARRIDAQLRRYA</sequence>
<keyword evidence="7" id="KW-0564">Palmitate</keyword>
<organism evidence="9 10">
    <name type="scientific">Neorhizobium alkalisoli</name>
    <dbReference type="NCBI Taxonomy" id="528178"/>
    <lineage>
        <taxon>Bacteria</taxon>
        <taxon>Pseudomonadati</taxon>
        <taxon>Pseudomonadota</taxon>
        <taxon>Alphaproteobacteria</taxon>
        <taxon>Hyphomicrobiales</taxon>
        <taxon>Rhizobiaceae</taxon>
        <taxon>Rhizobium/Agrobacterium group</taxon>
        <taxon>Neorhizobium</taxon>
    </lineage>
</organism>
<evidence type="ECO:0000256" key="6">
    <source>
        <dbReference type="ARBA" id="ARBA00023136"/>
    </source>
</evidence>
<evidence type="ECO:0000256" key="4">
    <source>
        <dbReference type="ARBA" id="ARBA00022729"/>
    </source>
</evidence>
<evidence type="ECO:0000256" key="2">
    <source>
        <dbReference type="ARBA" id="ARBA00008520"/>
    </source>
</evidence>
<comment type="caution">
    <text evidence="9">The sequence shown here is derived from an EMBL/GenBank/DDBJ whole genome shotgun (WGS) entry which is preliminary data.</text>
</comment>
<protein>
    <submittedName>
        <fullName evidence="9">Carbohydrate ABC transporter substrate-binding protein (CUT1 family)</fullName>
    </submittedName>
</protein>
<evidence type="ECO:0000256" key="1">
    <source>
        <dbReference type="ARBA" id="ARBA00004418"/>
    </source>
</evidence>
<keyword evidence="8" id="KW-0449">Lipoprotein</keyword>
<proteinExistence type="inferred from homology"/>
<dbReference type="Gene3D" id="3.40.190.10">
    <property type="entry name" value="Periplasmic binding protein-like II"/>
    <property type="match status" value="1"/>
</dbReference>
<comment type="subcellular location">
    <subcellularLocation>
        <location evidence="1">Periplasm</location>
    </subcellularLocation>
</comment>
<dbReference type="InterPro" id="IPR050490">
    <property type="entry name" value="Bact_solute-bd_prot1"/>
</dbReference>
<dbReference type="GO" id="GO:0042597">
    <property type="term" value="C:periplasmic space"/>
    <property type="evidence" value="ECO:0007669"/>
    <property type="project" value="UniProtKB-SubCell"/>
</dbReference>
<dbReference type="RefSeq" id="WP_145643455.1">
    <property type="nucleotide sequence ID" value="NZ_VIWP01000016.1"/>
</dbReference>
<dbReference type="EMBL" id="VIWP01000016">
    <property type="protein sequence ID" value="TWF44007.1"/>
    <property type="molecule type" value="Genomic_DNA"/>
</dbReference>
<dbReference type="SUPFAM" id="SSF53850">
    <property type="entry name" value="Periplasmic binding protein-like II"/>
    <property type="match status" value="1"/>
</dbReference>
<keyword evidence="6" id="KW-0472">Membrane</keyword>
<dbReference type="AlphaFoldDB" id="A0A561Q0Y3"/>
<dbReference type="InterPro" id="IPR006311">
    <property type="entry name" value="TAT_signal"/>
</dbReference>
<accession>A0A561Q0Y3</accession>
<comment type="similarity">
    <text evidence="2">Belongs to the bacterial solute-binding protein 1 family.</text>
</comment>
<evidence type="ECO:0000313" key="10">
    <source>
        <dbReference type="Proteomes" id="UP000320653"/>
    </source>
</evidence>
<dbReference type="InterPro" id="IPR019546">
    <property type="entry name" value="TAT_signal_bac_arc"/>
</dbReference>
<keyword evidence="10" id="KW-1185">Reference proteome</keyword>
<evidence type="ECO:0000313" key="9">
    <source>
        <dbReference type="EMBL" id="TWF44007.1"/>
    </source>
</evidence>
<evidence type="ECO:0000256" key="3">
    <source>
        <dbReference type="ARBA" id="ARBA00022475"/>
    </source>
</evidence>
<dbReference type="PANTHER" id="PTHR43649:SF33">
    <property type="entry name" value="POLYGALACTURONAN_RHAMNOGALACTURONAN-BINDING PROTEIN YTCQ"/>
    <property type="match status" value="1"/>
</dbReference>
<keyword evidence="5" id="KW-0574">Periplasm</keyword>
<dbReference type="Pfam" id="PF13416">
    <property type="entry name" value="SBP_bac_8"/>
    <property type="match status" value="1"/>
</dbReference>
<evidence type="ECO:0000256" key="7">
    <source>
        <dbReference type="ARBA" id="ARBA00023139"/>
    </source>
</evidence>
<gene>
    <name evidence="9" type="ORF">FHW37_11611</name>
</gene>
<dbReference type="Proteomes" id="UP000320653">
    <property type="component" value="Unassembled WGS sequence"/>
</dbReference>
<dbReference type="OrthoDB" id="9762335at2"/>
<name>A0A561Q0Y3_9HYPH</name>
<dbReference type="InterPro" id="IPR006059">
    <property type="entry name" value="SBP"/>
</dbReference>
<evidence type="ECO:0000256" key="8">
    <source>
        <dbReference type="ARBA" id="ARBA00023288"/>
    </source>
</evidence>
<dbReference type="PROSITE" id="PS51318">
    <property type="entry name" value="TAT"/>
    <property type="match status" value="1"/>
</dbReference>
<keyword evidence="3" id="KW-1003">Cell membrane</keyword>
<reference evidence="9 10" key="1">
    <citation type="submission" date="2019-06" db="EMBL/GenBank/DDBJ databases">
        <title>Sorghum-associated microbial communities from plants grown in Nebraska, USA.</title>
        <authorList>
            <person name="Schachtman D."/>
        </authorList>
    </citation>
    <scope>NUCLEOTIDE SEQUENCE [LARGE SCALE GENOMIC DNA]</scope>
    <source>
        <strain evidence="9 10">1225</strain>
    </source>
</reference>
<dbReference type="PANTHER" id="PTHR43649">
    <property type="entry name" value="ARABINOSE-BINDING PROTEIN-RELATED"/>
    <property type="match status" value="1"/>
</dbReference>
<dbReference type="NCBIfam" id="TIGR01409">
    <property type="entry name" value="TAT_signal_seq"/>
    <property type="match status" value="1"/>
</dbReference>
<keyword evidence="4" id="KW-0732">Signal</keyword>
<evidence type="ECO:0000256" key="5">
    <source>
        <dbReference type="ARBA" id="ARBA00022764"/>
    </source>
</evidence>